<feature type="compositionally biased region" description="Basic and acidic residues" evidence="1">
    <location>
        <begin position="40"/>
        <end position="60"/>
    </location>
</feature>
<dbReference type="Proteomes" id="UP000654075">
    <property type="component" value="Unassembled WGS sequence"/>
</dbReference>
<evidence type="ECO:0000313" key="3">
    <source>
        <dbReference type="Proteomes" id="UP000654075"/>
    </source>
</evidence>
<organism evidence="2 3">
    <name type="scientific">Polarella glacialis</name>
    <name type="common">Dinoflagellate</name>
    <dbReference type="NCBI Taxonomy" id="89957"/>
    <lineage>
        <taxon>Eukaryota</taxon>
        <taxon>Sar</taxon>
        <taxon>Alveolata</taxon>
        <taxon>Dinophyceae</taxon>
        <taxon>Suessiales</taxon>
        <taxon>Suessiaceae</taxon>
        <taxon>Polarella</taxon>
    </lineage>
</organism>
<evidence type="ECO:0000313" key="2">
    <source>
        <dbReference type="EMBL" id="CAE8612183.1"/>
    </source>
</evidence>
<proteinExistence type="predicted"/>
<reference evidence="2" key="1">
    <citation type="submission" date="2021-02" db="EMBL/GenBank/DDBJ databases">
        <authorList>
            <person name="Dougan E. K."/>
            <person name="Rhodes N."/>
            <person name="Thang M."/>
            <person name="Chan C."/>
        </authorList>
    </citation>
    <scope>NUCLEOTIDE SEQUENCE</scope>
</reference>
<feature type="region of interest" description="Disordered" evidence="1">
    <location>
        <begin position="38"/>
        <end position="94"/>
    </location>
</feature>
<keyword evidence="3" id="KW-1185">Reference proteome</keyword>
<feature type="compositionally biased region" description="Basic and acidic residues" evidence="1">
    <location>
        <begin position="69"/>
        <end position="94"/>
    </location>
</feature>
<name>A0A813FEU6_POLGL</name>
<protein>
    <submittedName>
        <fullName evidence="2">Uncharacterized protein</fullName>
    </submittedName>
</protein>
<evidence type="ECO:0000256" key="1">
    <source>
        <dbReference type="SAM" id="MobiDB-lite"/>
    </source>
</evidence>
<accession>A0A813FEU6</accession>
<gene>
    <name evidence="2" type="ORF">PGLA1383_LOCUS29982</name>
</gene>
<dbReference type="AlphaFoldDB" id="A0A813FEU6"/>
<sequence length="354" mass="38973">MASPIGAKQGLKEEWQLAAQEPCGSYGPCGVEMEQLQAELQEHEDQRGELGRADATERRQSQAAAAEVCKARDSLDEAEADKQRKEAREEAAEDALQAHDDVRHDFLRLTGDALQETLMRASAAKEDKAGAVELALDEALQPSASSSRSLTRVLFPSWTTGSIYSNSAKYRHPATGQLRGGWVPGYPHREIRTVNQRFVLHFDSGNLSRTCISKTTFDFLGLASSAKKCGIEEITGLHGASKQCPLYEIRFTVDIVNNMHPDRGHIFARTVTAAVLEIDSKPGEVGHLDLLVNAEDTCKFTNLEVHGEKFRFDVLQTVPALYVEQPLIDGLITHERFGDRLAAPPQPTTVQVVL</sequence>
<comment type="caution">
    <text evidence="2">The sequence shown here is derived from an EMBL/GenBank/DDBJ whole genome shotgun (WGS) entry which is preliminary data.</text>
</comment>
<dbReference type="OrthoDB" id="10428837at2759"/>
<dbReference type="EMBL" id="CAJNNV010025091">
    <property type="protein sequence ID" value="CAE8612183.1"/>
    <property type="molecule type" value="Genomic_DNA"/>
</dbReference>